<dbReference type="InterPro" id="IPR000980">
    <property type="entry name" value="SH2"/>
</dbReference>
<dbReference type="InterPro" id="IPR036860">
    <property type="entry name" value="SH2_dom_sf"/>
</dbReference>
<dbReference type="SMART" id="SM00252">
    <property type="entry name" value="SH2"/>
    <property type="match status" value="1"/>
</dbReference>
<dbReference type="Gene3D" id="2.30.30.40">
    <property type="entry name" value="SH3 Domains"/>
    <property type="match status" value="3"/>
</dbReference>
<dbReference type="CTD" id="33262"/>
<dbReference type="PANTHER" id="PTHR19969">
    <property type="entry name" value="SH2-SH3 ADAPTOR PROTEIN-RELATED"/>
    <property type="match status" value="1"/>
</dbReference>
<feature type="domain" description="SH3" evidence="7">
    <location>
        <begin position="115"/>
        <end position="174"/>
    </location>
</feature>
<dbReference type="CDD" id="cd11767">
    <property type="entry name" value="SH3_Nck_3"/>
    <property type="match status" value="1"/>
</dbReference>
<dbReference type="PROSITE" id="PS50002">
    <property type="entry name" value="SH3"/>
    <property type="match status" value="3"/>
</dbReference>
<accession>A0A0K2UBC8</accession>
<feature type="domain" description="SH3" evidence="7">
    <location>
        <begin position="186"/>
        <end position="248"/>
    </location>
</feature>
<dbReference type="GO" id="GO:0035591">
    <property type="term" value="F:signaling adaptor activity"/>
    <property type="evidence" value="ECO:0007669"/>
    <property type="project" value="TreeGrafter"/>
</dbReference>
<evidence type="ECO:0000256" key="5">
    <source>
        <dbReference type="SAM" id="MobiDB-lite"/>
    </source>
</evidence>
<dbReference type="CDD" id="cd11766">
    <property type="entry name" value="SH3_Nck_2"/>
    <property type="match status" value="1"/>
</dbReference>
<proteinExistence type="predicted"/>
<dbReference type="Pfam" id="PF00017">
    <property type="entry name" value="SH2"/>
    <property type="match status" value="1"/>
</dbReference>
<evidence type="ECO:0000256" key="2">
    <source>
        <dbReference type="ARBA" id="ARBA00022999"/>
    </source>
</evidence>
<dbReference type="FunFam" id="2.30.30.40:FF:000110">
    <property type="entry name" value="Cytoplasmic protein"/>
    <property type="match status" value="1"/>
</dbReference>
<dbReference type="GO" id="GO:0030971">
    <property type="term" value="F:receptor tyrosine kinase binding"/>
    <property type="evidence" value="ECO:0007669"/>
    <property type="project" value="TreeGrafter"/>
</dbReference>
<reference evidence="8" key="1">
    <citation type="submission" date="2014-05" db="EMBL/GenBank/DDBJ databases">
        <authorList>
            <person name="Chronopoulou M."/>
        </authorList>
    </citation>
    <scope>NUCLEOTIDE SEQUENCE</scope>
    <source>
        <tissue evidence="8">Whole organism</tissue>
    </source>
</reference>
<dbReference type="InterPro" id="IPR001452">
    <property type="entry name" value="SH3_domain"/>
</dbReference>
<dbReference type="SMART" id="SM00326">
    <property type="entry name" value="SH3"/>
    <property type="match status" value="3"/>
</dbReference>
<dbReference type="GO" id="GO:0016477">
    <property type="term" value="P:cell migration"/>
    <property type="evidence" value="ECO:0007669"/>
    <property type="project" value="TreeGrafter"/>
</dbReference>
<dbReference type="PROSITE" id="PS50001">
    <property type="entry name" value="SH2"/>
    <property type="match status" value="1"/>
</dbReference>
<evidence type="ECO:0000259" key="6">
    <source>
        <dbReference type="PROSITE" id="PS50001"/>
    </source>
</evidence>
<dbReference type="InterPro" id="IPR017304">
    <property type="entry name" value="NCK"/>
</dbReference>
<dbReference type="InterPro" id="IPR036028">
    <property type="entry name" value="SH3-like_dom_sf"/>
</dbReference>
<dbReference type="GO" id="GO:0048468">
    <property type="term" value="P:cell development"/>
    <property type="evidence" value="ECO:0007669"/>
    <property type="project" value="UniProtKB-ARBA"/>
</dbReference>
<evidence type="ECO:0000259" key="7">
    <source>
        <dbReference type="PROSITE" id="PS50002"/>
    </source>
</evidence>
<dbReference type="GO" id="GO:0007167">
    <property type="term" value="P:enzyme-linked receptor protein signaling pathway"/>
    <property type="evidence" value="ECO:0007669"/>
    <property type="project" value="TreeGrafter"/>
</dbReference>
<dbReference type="Pfam" id="PF00018">
    <property type="entry name" value="SH3_1"/>
    <property type="match status" value="3"/>
</dbReference>
<dbReference type="CDD" id="cd11765">
    <property type="entry name" value="SH3_Nck_1"/>
    <property type="match status" value="1"/>
</dbReference>
<dbReference type="PRINTS" id="PR00452">
    <property type="entry name" value="SH3DOMAIN"/>
</dbReference>
<keyword evidence="1 4" id="KW-0728">SH3 domain</keyword>
<dbReference type="KEGG" id="lsm:121128994"/>
<evidence type="ECO:0000256" key="4">
    <source>
        <dbReference type="PROSITE-ProRule" id="PRU00192"/>
    </source>
</evidence>
<dbReference type="EMBL" id="HACA01017901">
    <property type="protein sequence ID" value="CDW35262.1"/>
    <property type="molecule type" value="Transcribed_RNA"/>
</dbReference>
<dbReference type="OrthoDB" id="26539at2759"/>
<feature type="compositionally biased region" description="Low complexity" evidence="5">
    <location>
        <begin position="78"/>
        <end position="97"/>
    </location>
</feature>
<dbReference type="SUPFAM" id="SSF50044">
    <property type="entry name" value="SH3-domain"/>
    <property type="match status" value="3"/>
</dbReference>
<dbReference type="GO" id="GO:0005737">
    <property type="term" value="C:cytoplasm"/>
    <property type="evidence" value="ECO:0007669"/>
    <property type="project" value="TreeGrafter"/>
</dbReference>
<evidence type="ECO:0000256" key="3">
    <source>
        <dbReference type="PROSITE-ProRule" id="PRU00191"/>
    </source>
</evidence>
<dbReference type="RefSeq" id="XP_040580558.1">
    <property type="nucleotide sequence ID" value="XM_040724624.2"/>
</dbReference>
<organism evidence="8">
    <name type="scientific">Lepeophtheirus salmonis</name>
    <name type="common">Salmon louse</name>
    <name type="synonym">Caligus salmonis</name>
    <dbReference type="NCBI Taxonomy" id="72036"/>
    <lineage>
        <taxon>Eukaryota</taxon>
        <taxon>Metazoa</taxon>
        <taxon>Ecdysozoa</taxon>
        <taxon>Arthropoda</taxon>
        <taxon>Crustacea</taxon>
        <taxon>Multicrustacea</taxon>
        <taxon>Hexanauplia</taxon>
        <taxon>Copepoda</taxon>
        <taxon>Siphonostomatoida</taxon>
        <taxon>Caligidae</taxon>
        <taxon>Lepeophtheirus</taxon>
    </lineage>
</organism>
<protein>
    <submittedName>
        <fullName evidence="8">Uncharacterized protein</fullName>
    </submittedName>
</protein>
<feature type="domain" description="SH2" evidence="6">
    <location>
        <begin position="287"/>
        <end position="381"/>
    </location>
</feature>
<dbReference type="GeneID" id="121128994"/>
<dbReference type="InterPro" id="IPR051184">
    <property type="entry name" value="Tyrosine-phos_adapter"/>
</dbReference>
<dbReference type="Gene3D" id="3.30.505.10">
    <property type="entry name" value="SH2 domain"/>
    <property type="match status" value="1"/>
</dbReference>
<name>A0A0K2UBC8_LEPSM</name>
<dbReference type="PANTHER" id="PTHR19969:SF14">
    <property type="entry name" value="DREADLOCKS, ISOFORM B"/>
    <property type="match status" value="1"/>
</dbReference>
<dbReference type="AlphaFoldDB" id="A0A0K2UBC8"/>
<evidence type="ECO:0000256" key="1">
    <source>
        <dbReference type="ARBA" id="ARBA00022443"/>
    </source>
</evidence>
<dbReference type="FunFam" id="2.30.30.40:FF:000061">
    <property type="entry name" value="Cytoplasmic protein"/>
    <property type="match status" value="1"/>
</dbReference>
<feature type="domain" description="SH3" evidence="7">
    <location>
        <begin position="6"/>
        <end position="65"/>
    </location>
</feature>
<evidence type="ECO:0000313" key="8">
    <source>
        <dbReference type="EMBL" id="CDW35262.1"/>
    </source>
</evidence>
<dbReference type="SUPFAM" id="SSF55550">
    <property type="entry name" value="SH2 domain"/>
    <property type="match status" value="1"/>
</dbReference>
<dbReference type="PRINTS" id="PR00401">
    <property type="entry name" value="SH2DOMAIN"/>
</dbReference>
<sequence length="383" mass="43406">MGCNNEEAQYVMAKYDYVAQGNQELDMRRNERLLLLDDSKHWWRVSNSRHQTGYIPSNYVRREKPSIFDSIKKKVKGNNTSNSSNSRTLPSSSTSASHQNAGSPIKPCSKDPIGEPISSAIVKYNYQAQQLDELSLVKGARILILEKSGDGWWRGQHGNKIGWFPSNYTQEELGDDAAHTYCMAENILDIMVSLYNFKAQNDTELSFEKGDRLEILDRPACDPDWYKARNTQGQIGLVPKNYLIELSQYLTQDVNNGSTTQTNGGQINNNNNNRNNVSVENAKSQTWYYGPISRSECDELLNDCGQDGDFLIRESETNIGDFSVSLKAPGRNKHFRVHVEGNLFCIGQRKFGSLLQLVEHYQRAPIFTSSRGEKLFLIRALPK</sequence>
<feature type="region of interest" description="Disordered" evidence="5">
    <location>
        <begin position="70"/>
        <end position="111"/>
    </location>
</feature>
<dbReference type="PIRSF" id="PIRSF037874">
    <property type="entry name" value="Cytoplasmic_NCK"/>
    <property type="match status" value="1"/>
</dbReference>
<keyword evidence="2 3" id="KW-0727">SH2 domain</keyword>